<organism evidence="1 2">
    <name type="scientific">Punica granatum</name>
    <name type="common">Pomegranate</name>
    <dbReference type="NCBI Taxonomy" id="22663"/>
    <lineage>
        <taxon>Eukaryota</taxon>
        <taxon>Viridiplantae</taxon>
        <taxon>Streptophyta</taxon>
        <taxon>Embryophyta</taxon>
        <taxon>Tracheophyta</taxon>
        <taxon>Spermatophyta</taxon>
        <taxon>Magnoliopsida</taxon>
        <taxon>eudicotyledons</taxon>
        <taxon>Gunneridae</taxon>
        <taxon>Pentapetalae</taxon>
        <taxon>rosids</taxon>
        <taxon>malvids</taxon>
        <taxon>Myrtales</taxon>
        <taxon>Lythraceae</taxon>
        <taxon>Punica</taxon>
    </lineage>
</organism>
<dbReference type="Proteomes" id="UP000233551">
    <property type="component" value="Unassembled WGS sequence"/>
</dbReference>
<evidence type="ECO:0000313" key="2">
    <source>
        <dbReference type="Proteomes" id="UP000233551"/>
    </source>
</evidence>
<reference evidence="1 2" key="1">
    <citation type="submission" date="2017-11" db="EMBL/GenBank/DDBJ databases">
        <title>De-novo sequencing of pomegranate (Punica granatum L.) genome.</title>
        <authorList>
            <person name="Akparov Z."/>
            <person name="Amiraslanov A."/>
            <person name="Hajiyeva S."/>
            <person name="Abbasov M."/>
            <person name="Kaur K."/>
            <person name="Hamwieh A."/>
            <person name="Solovyev V."/>
            <person name="Salamov A."/>
            <person name="Braich B."/>
            <person name="Kosarev P."/>
            <person name="Mahmoud A."/>
            <person name="Hajiyev E."/>
            <person name="Babayeva S."/>
            <person name="Izzatullayeva V."/>
            <person name="Mammadov A."/>
            <person name="Mammadov A."/>
            <person name="Sharifova S."/>
            <person name="Ojaghi J."/>
            <person name="Eynullazada K."/>
            <person name="Bayramov B."/>
            <person name="Abdulazimova A."/>
            <person name="Shahmuradov I."/>
        </authorList>
    </citation>
    <scope>NUCLEOTIDE SEQUENCE [LARGE SCALE GENOMIC DNA]</scope>
    <source>
        <strain evidence="2">cv. AG2017</strain>
        <tissue evidence="1">Leaf</tissue>
    </source>
</reference>
<name>A0A2I0IUA3_PUNGR</name>
<protein>
    <submittedName>
        <fullName evidence="1">Uncharacterized protein</fullName>
    </submittedName>
</protein>
<keyword evidence="2" id="KW-1185">Reference proteome</keyword>
<evidence type="ECO:0000313" key="1">
    <source>
        <dbReference type="EMBL" id="PKI47574.1"/>
    </source>
</evidence>
<comment type="caution">
    <text evidence="1">The sequence shown here is derived from an EMBL/GenBank/DDBJ whole genome shotgun (WGS) entry which is preliminary data.</text>
</comment>
<dbReference type="EMBL" id="PGOL01002491">
    <property type="protein sequence ID" value="PKI47574.1"/>
    <property type="molecule type" value="Genomic_DNA"/>
</dbReference>
<proteinExistence type="predicted"/>
<dbReference type="AlphaFoldDB" id="A0A2I0IUA3"/>
<gene>
    <name evidence="1" type="ORF">CRG98_032034</name>
</gene>
<sequence length="127" mass="13720">MPCPYGGAFDLSEADLAAGVVVFRRRPALLLGWLCFAGGSLCPWGGCVSDLPEASLATRAFACYSAGCRLCRRGDCSLLGMPRHQCEASKAPVGHARTYRDILNDALAALSIIRRVRRLRTLLVRVP</sequence>
<accession>A0A2I0IUA3</accession>